<keyword evidence="2" id="KW-1185">Reference proteome</keyword>
<dbReference type="AlphaFoldDB" id="A0A074ZCV6"/>
<dbReference type="Proteomes" id="UP000054324">
    <property type="component" value="Unassembled WGS sequence"/>
</dbReference>
<dbReference type="EMBL" id="KL597001">
    <property type="protein sequence ID" value="KER21025.1"/>
    <property type="molecule type" value="Genomic_DNA"/>
</dbReference>
<dbReference type="KEGG" id="ovi:T265_10550"/>
<dbReference type="CTD" id="20324718"/>
<proteinExistence type="predicted"/>
<protein>
    <submittedName>
        <fullName evidence="1">Uncharacterized protein</fullName>
    </submittedName>
</protein>
<evidence type="ECO:0000313" key="1">
    <source>
        <dbReference type="EMBL" id="KER21025.1"/>
    </source>
</evidence>
<dbReference type="RefSeq" id="XP_009175216.1">
    <property type="nucleotide sequence ID" value="XM_009176952.1"/>
</dbReference>
<evidence type="ECO:0000313" key="2">
    <source>
        <dbReference type="Proteomes" id="UP000054324"/>
    </source>
</evidence>
<dbReference type="GeneID" id="20324718"/>
<gene>
    <name evidence="1" type="ORF">T265_10550</name>
</gene>
<name>A0A074ZCV6_OPIVI</name>
<sequence>MKAENQSTNYMRDNQLPFDNIYHCLRTMDAQVKALRAPSRVVKSIILYPSYDYTQTGFNYWAGTGQIG</sequence>
<reference evidence="1 2" key="1">
    <citation type="submission" date="2013-11" db="EMBL/GenBank/DDBJ databases">
        <title>Opisthorchis viverrini - life in the bile duct.</title>
        <authorList>
            <person name="Young N.D."/>
            <person name="Nagarajan N."/>
            <person name="Lin S.J."/>
            <person name="Korhonen P.K."/>
            <person name="Jex A.R."/>
            <person name="Hall R.S."/>
            <person name="Safavi-Hemami H."/>
            <person name="Kaewkong W."/>
            <person name="Bertrand D."/>
            <person name="Gao S."/>
            <person name="Seet Q."/>
            <person name="Wongkham S."/>
            <person name="Teh B.T."/>
            <person name="Wongkham C."/>
            <person name="Intapan P.M."/>
            <person name="Maleewong W."/>
            <person name="Yang X."/>
            <person name="Hu M."/>
            <person name="Wang Z."/>
            <person name="Hofmann A."/>
            <person name="Sternberg P.W."/>
            <person name="Tan P."/>
            <person name="Wang J."/>
            <person name="Gasser R.B."/>
        </authorList>
    </citation>
    <scope>NUCLEOTIDE SEQUENCE [LARGE SCALE GENOMIC DNA]</scope>
</reference>
<organism evidence="1 2">
    <name type="scientific">Opisthorchis viverrini</name>
    <name type="common">Southeast Asian liver fluke</name>
    <dbReference type="NCBI Taxonomy" id="6198"/>
    <lineage>
        <taxon>Eukaryota</taxon>
        <taxon>Metazoa</taxon>
        <taxon>Spiralia</taxon>
        <taxon>Lophotrochozoa</taxon>
        <taxon>Platyhelminthes</taxon>
        <taxon>Trematoda</taxon>
        <taxon>Digenea</taxon>
        <taxon>Opisthorchiida</taxon>
        <taxon>Opisthorchiata</taxon>
        <taxon>Opisthorchiidae</taxon>
        <taxon>Opisthorchis</taxon>
    </lineage>
</organism>
<accession>A0A074ZCV6</accession>